<organism evidence="11 12">
    <name type="scientific">Aureimonas flava</name>
    <dbReference type="NCBI Taxonomy" id="2320271"/>
    <lineage>
        <taxon>Bacteria</taxon>
        <taxon>Pseudomonadati</taxon>
        <taxon>Pseudomonadota</taxon>
        <taxon>Alphaproteobacteria</taxon>
        <taxon>Hyphomicrobiales</taxon>
        <taxon>Aurantimonadaceae</taxon>
        <taxon>Aureimonas</taxon>
    </lineage>
</organism>
<dbReference type="GO" id="GO:0005829">
    <property type="term" value="C:cytosol"/>
    <property type="evidence" value="ECO:0007669"/>
    <property type="project" value="TreeGrafter"/>
</dbReference>
<feature type="domain" description="Alpha-D-phosphohexomutase alpha/beta/alpha" evidence="8">
    <location>
        <begin position="4"/>
        <end position="135"/>
    </location>
</feature>
<evidence type="ECO:0000313" key="11">
    <source>
        <dbReference type="EMBL" id="RIY02590.1"/>
    </source>
</evidence>
<dbReference type="InterPro" id="IPR005846">
    <property type="entry name" value="A-D-PHexomutase_a/b/a-III"/>
</dbReference>
<dbReference type="Gene3D" id="3.30.310.50">
    <property type="entry name" value="Alpha-D-phosphohexomutase, C-terminal domain"/>
    <property type="match status" value="1"/>
</dbReference>
<dbReference type="Gene3D" id="3.40.120.10">
    <property type="entry name" value="Alpha-D-Glucose-1,6-Bisphosphate, subunit A, domain 3"/>
    <property type="match status" value="3"/>
</dbReference>
<dbReference type="SUPFAM" id="SSF55957">
    <property type="entry name" value="Phosphoglucomutase, C-terminal domain"/>
    <property type="match status" value="1"/>
</dbReference>
<dbReference type="OrthoDB" id="9803322at2"/>
<comment type="similarity">
    <text evidence="2 7">Belongs to the phosphohexose mutase family.</text>
</comment>
<feature type="domain" description="Alpha-D-phosphohexomutase alpha/beta/alpha" evidence="10">
    <location>
        <begin position="264"/>
        <end position="372"/>
    </location>
</feature>
<evidence type="ECO:0000256" key="6">
    <source>
        <dbReference type="ARBA" id="ARBA00023235"/>
    </source>
</evidence>
<dbReference type="RefSeq" id="WP_119538668.1">
    <property type="nucleotide sequence ID" value="NZ_QYRN01000002.1"/>
</dbReference>
<evidence type="ECO:0000259" key="10">
    <source>
        <dbReference type="Pfam" id="PF02880"/>
    </source>
</evidence>
<comment type="caution">
    <text evidence="11">The sequence shown here is derived from an EMBL/GenBank/DDBJ whole genome shotgun (WGS) entry which is preliminary data.</text>
</comment>
<dbReference type="Pfam" id="PF02879">
    <property type="entry name" value="PGM_PMM_II"/>
    <property type="match status" value="1"/>
</dbReference>
<dbReference type="Pfam" id="PF02878">
    <property type="entry name" value="PGM_PMM_I"/>
    <property type="match status" value="1"/>
</dbReference>
<evidence type="ECO:0000256" key="5">
    <source>
        <dbReference type="ARBA" id="ARBA00022842"/>
    </source>
</evidence>
<evidence type="ECO:0000256" key="2">
    <source>
        <dbReference type="ARBA" id="ARBA00010231"/>
    </source>
</evidence>
<dbReference type="Proteomes" id="UP000265750">
    <property type="component" value="Unassembled WGS sequence"/>
</dbReference>
<evidence type="ECO:0000256" key="3">
    <source>
        <dbReference type="ARBA" id="ARBA00022553"/>
    </source>
</evidence>
<dbReference type="EMBL" id="QYRN01000002">
    <property type="protein sequence ID" value="RIY02590.1"/>
    <property type="molecule type" value="Genomic_DNA"/>
</dbReference>
<accession>A0A3A1WQU7</accession>
<dbReference type="PROSITE" id="PS00710">
    <property type="entry name" value="PGM_PMM"/>
    <property type="match status" value="1"/>
</dbReference>
<dbReference type="GO" id="GO:0008966">
    <property type="term" value="F:phosphoglucosamine mutase activity"/>
    <property type="evidence" value="ECO:0007669"/>
    <property type="project" value="TreeGrafter"/>
</dbReference>
<proteinExistence type="inferred from homology"/>
<evidence type="ECO:0000259" key="9">
    <source>
        <dbReference type="Pfam" id="PF02879"/>
    </source>
</evidence>
<dbReference type="InterPro" id="IPR005845">
    <property type="entry name" value="A-D-PHexomutase_a/b/a-II"/>
</dbReference>
<dbReference type="GO" id="GO:0000287">
    <property type="term" value="F:magnesium ion binding"/>
    <property type="evidence" value="ECO:0007669"/>
    <property type="project" value="InterPro"/>
</dbReference>
<name>A0A3A1WQU7_9HYPH</name>
<sequence length="473" mass="48434">MSSLKFGTSGLRGLVVDLVGGPAADWTGAFLAHLDAAGLAPASREVLVGRDLRSSSPEIAASCLRAAADRGWRALDAGALPTPALALEAMRRGAAAVMVTGSHIPDDRNGLKFYRPDGEITKDDEAGIRAAFEAAAPVGAGAAEGSVAPVEGLAEAYVGRIAAFFGPEALVGLRIGVYQQSSVARDILVDALARLGARPEPLGRADRFIPVDTEAHRPEDLALLAGWTADGRFDAVVSTDGDADRPLLADERGRVVRGDLLGLLTARQLGARTLVTPVTSSSSLERAPFVARVLRTRVGSPYVIEGIEAETGGEDAVVGFEANGGVLLGSDVRRGGKVLSAMKTRDALLPIVATLAEARAAGVPVSRLVADLAAGAAAADRLPDIPAERSGPFLAMLGAGGEEARAFFAERGGVAGVDTFDGVRTALDDGSTVHFRASGNAPELRCYVEAAGEGEAAALLAWGLGAAGRRLAG</sequence>
<dbReference type="InterPro" id="IPR050060">
    <property type="entry name" value="Phosphoglucosamine_mutase"/>
</dbReference>
<feature type="domain" description="Alpha-D-phosphohexomutase alpha/beta/alpha" evidence="9">
    <location>
        <begin position="156"/>
        <end position="253"/>
    </location>
</feature>
<dbReference type="InterPro" id="IPR016066">
    <property type="entry name" value="A-D-PHexomutase_CS"/>
</dbReference>
<keyword evidence="4 7" id="KW-0479">Metal-binding</keyword>
<evidence type="ECO:0000256" key="4">
    <source>
        <dbReference type="ARBA" id="ARBA00022723"/>
    </source>
</evidence>
<evidence type="ECO:0000256" key="7">
    <source>
        <dbReference type="RuleBase" id="RU004326"/>
    </source>
</evidence>
<keyword evidence="3" id="KW-0597">Phosphoprotein</keyword>
<protein>
    <submittedName>
        <fullName evidence="11">Phosphomannomutase</fullName>
    </submittedName>
</protein>
<reference evidence="12" key="1">
    <citation type="submission" date="2018-09" db="EMBL/GenBank/DDBJ databases">
        <authorList>
            <person name="Tuo L."/>
        </authorList>
    </citation>
    <scope>NUCLEOTIDE SEQUENCE [LARGE SCALE GENOMIC DNA]</scope>
    <source>
        <strain evidence="12">M2BS4Y-1</strain>
    </source>
</reference>
<gene>
    <name evidence="11" type="ORF">D3218_04290</name>
</gene>
<keyword evidence="5 7" id="KW-0460">Magnesium</keyword>
<evidence type="ECO:0000256" key="1">
    <source>
        <dbReference type="ARBA" id="ARBA00001946"/>
    </source>
</evidence>
<keyword evidence="12" id="KW-1185">Reference proteome</keyword>
<dbReference type="GO" id="GO:0006048">
    <property type="term" value="P:UDP-N-acetylglucosamine biosynthetic process"/>
    <property type="evidence" value="ECO:0007669"/>
    <property type="project" value="TreeGrafter"/>
</dbReference>
<dbReference type="GO" id="GO:0004615">
    <property type="term" value="F:phosphomannomutase activity"/>
    <property type="evidence" value="ECO:0007669"/>
    <property type="project" value="TreeGrafter"/>
</dbReference>
<dbReference type="InterPro" id="IPR036900">
    <property type="entry name" value="A-D-PHexomutase_C_sf"/>
</dbReference>
<dbReference type="Pfam" id="PF02880">
    <property type="entry name" value="PGM_PMM_III"/>
    <property type="match status" value="1"/>
</dbReference>
<evidence type="ECO:0000313" key="12">
    <source>
        <dbReference type="Proteomes" id="UP000265750"/>
    </source>
</evidence>
<comment type="cofactor">
    <cofactor evidence="1">
        <name>Mg(2+)</name>
        <dbReference type="ChEBI" id="CHEBI:18420"/>
    </cofactor>
</comment>
<dbReference type="PANTHER" id="PTHR42946">
    <property type="entry name" value="PHOSPHOHEXOSE MUTASE"/>
    <property type="match status" value="1"/>
</dbReference>
<evidence type="ECO:0000259" key="8">
    <source>
        <dbReference type="Pfam" id="PF02878"/>
    </source>
</evidence>
<dbReference type="GO" id="GO:0009252">
    <property type="term" value="P:peptidoglycan biosynthetic process"/>
    <property type="evidence" value="ECO:0007669"/>
    <property type="project" value="TreeGrafter"/>
</dbReference>
<dbReference type="InterPro" id="IPR005844">
    <property type="entry name" value="A-D-PHexomutase_a/b/a-I"/>
</dbReference>
<dbReference type="InterPro" id="IPR016055">
    <property type="entry name" value="A-D-PHexomutase_a/b/a-I/II/III"/>
</dbReference>
<dbReference type="AlphaFoldDB" id="A0A3A1WQU7"/>
<dbReference type="SUPFAM" id="SSF53738">
    <property type="entry name" value="Phosphoglucomutase, first 3 domains"/>
    <property type="match status" value="3"/>
</dbReference>
<dbReference type="GO" id="GO:0005975">
    <property type="term" value="P:carbohydrate metabolic process"/>
    <property type="evidence" value="ECO:0007669"/>
    <property type="project" value="InterPro"/>
</dbReference>
<keyword evidence="6" id="KW-0413">Isomerase</keyword>
<dbReference type="PANTHER" id="PTHR42946:SF1">
    <property type="entry name" value="PHOSPHOGLUCOMUTASE (ALPHA-D-GLUCOSE-1,6-BISPHOSPHATE-DEPENDENT)"/>
    <property type="match status" value="1"/>
</dbReference>